<comment type="similarity">
    <text evidence="1">Belongs to the RecJ family.</text>
</comment>
<dbReference type="SUPFAM" id="SSF64182">
    <property type="entry name" value="DHH phosphoesterases"/>
    <property type="match status" value="1"/>
</dbReference>
<dbReference type="InterPro" id="IPR003156">
    <property type="entry name" value="DHHA1_dom"/>
</dbReference>
<evidence type="ECO:0000256" key="1">
    <source>
        <dbReference type="ARBA" id="ARBA00005915"/>
    </source>
</evidence>
<feature type="domain" description="RecJ OB" evidence="8">
    <location>
        <begin position="463"/>
        <end position="570"/>
    </location>
</feature>
<evidence type="ECO:0000256" key="2">
    <source>
        <dbReference type="ARBA" id="ARBA00019841"/>
    </source>
</evidence>
<feature type="domain" description="DHHA1" evidence="7">
    <location>
        <begin position="356"/>
        <end position="449"/>
    </location>
</feature>
<evidence type="ECO:0000259" key="8">
    <source>
        <dbReference type="Pfam" id="PF17768"/>
    </source>
</evidence>
<evidence type="ECO:0000256" key="4">
    <source>
        <dbReference type="ARBA" id="ARBA00022801"/>
    </source>
</evidence>
<dbReference type="InterPro" id="IPR038763">
    <property type="entry name" value="DHH_sf"/>
</dbReference>
<accession>A0A1F7V974</accession>
<dbReference type="Pfam" id="PF17768">
    <property type="entry name" value="RecJ_OB"/>
    <property type="match status" value="1"/>
</dbReference>
<dbReference type="GO" id="GO:0006281">
    <property type="term" value="P:DNA repair"/>
    <property type="evidence" value="ECO:0007669"/>
    <property type="project" value="InterPro"/>
</dbReference>
<dbReference type="InterPro" id="IPR041122">
    <property type="entry name" value="RecJ_OB"/>
</dbReference>
<dbReference type="Proteomes" id="UP000176593">
    <property type="component" value="Unassembled WGS sequence"/>
</dbReference>
<dbReference type="InterPro" id="IPR051673">
    <property type="entry name" value="SSDNA_exonuclease_RecJ"/>
</dbReference>
<comment type="caution">
    <text evidence="9">The sequence shown here is derived from an EMBL/GenBank/DDBJ whole genome shotgun (WGS) entry which is preliminary data.</text>
</comment>
<keyword evidence="4" id="KW-0378">Hydrolase</keyword>
<dbReference type="GO" id="GO:0008409">
    <property type="term" value="F:5'-3' exonuclease activity"/>
    <property type="evidence" value="ECO:0007669"/>
    <property type="project" value="InterPro"/>
</dbReference>
<name>A0A1F7V974_9BACT</name>
<dbReference type="Pfam" id="PF01368">
    <property type="entry name" value="DHH"/>
    <property type="match status" value="1"/>
</dbReference>
<dbReference type="InterPro" id="IPR004610">
    <property type="entry name" value="RecJ"/>
</dbReference>
<evidence type="ECO:0000259" key="7">
    <source>
        <dbReference type="Pfam" id="PF02272"/>
    </source>
</evidence>
<evidence type="ECO:0000256" key="5">
    <source>
        <dbReference type="ARBA" id="ARBA00022839"/>
    </source>
</evidence>
<dbReference type="Pfam" id="PF02272">
    <property type="entry name" value="DHHA1"/>
    <property type="match status" value="1"/>
</dbReference>
<evidence type="ECO:0000259" key="6">
    <source>
        <dbReference type="Pfam" id="PF01368"/>
    </source>
</evidence>
<dbReference type="GO" id="GO:0006310">
    <property type="term" value="P:DNA recombination"/>
    <property type="evidence" value="ECO:0007669"/>
    <property type="project" value="InterPro"/>
</dbReference>
<keyword evidence="3" id="KW-0540">Nuclease</keyword>
<organism evidence="9 10">
    <name type="scientific">Candidatus Uhrbacteria bacterium RIFCSPLOWO2_02_FULL_48_18</name>
    <dbReference type="NCBI Taxonomy" id="1802408"/>
    <lineage>
        <taxon>Bacteria</taxon>
        <taxon>Candidatus Uhriibacteriota</taxon>
    </lineage>
</organism>
<dbReference type="GO" id="GO:0003676">
    <property type="term" value="F:nucleic acid binding"/>
    <property type="evidence" value="ECO:0007669"/>
    <property type="project" value="InterPro"/>
</dbReference>
<gene>
    <name evidence="9" type="ORF">A3I41_03990</name>
</gene>
<dbReference type="PANTHER" id="PTHR30255:SF2">
    <property type="entry name" value="SINGLE-STRANDED-DNA-SPECIFIC EXONUCLEASE RECJ"/>
    <property type="match status" value="1"/>
</dbReference>
<dbReference type="AlphaFoldDB" id="A0A1F7V974"/>
<evidence type="ECO:0000313" key="10">
    <source>
        <dbReference type="Proteomes" id="UP000176593"/>
    </source>
</evidence>
<dbReference type="NCBIfam" id="TIGR00644">
    <property type="entry name" value="recJ"/>
    <property type="match status" value="1"/>
</dbReference>
<feature type="domain" description="DDH" evidence="6">
    <location>
        <begin position="79"/>
        <end position="239"/>
    </location>
</feature>
<protein>
    <recommendedName>
        <fullName evidence="2">Single-stranded-DNA-specific exonuclease RecJ</fullName>
    </recommendedName>
</protein>
<dbReference type="Gene3D" id="3.90.1640.30">
    <property type="match status" value="1"/>
</dbReference>
<dbReference type="PANTHER" id="PTHR30255">
    <property type="entry name" value="SINGLE-STRANDED-DNA-SPECIFIC EXONUCLEASE RECJ"/>
    <property type="match status" value="1"/>
</dbReference>
<proteinExistence type="inferred from homology"/>
<dbReference type="InterPro" id="IPR001667">
    <property type="entry name" value="DDH_dom"/>
</dbReference>
<dbReference type="EMBL" id="MGEQ01000003">
    <property type="protein sequence ID" value="OGL87076.1"/>
    <property type="molecule type" value="Genomic_DNA"/>
</dbReference>
<reference evidence="9 10" key="1">
    <citation type="journal article" date="2016" name="Nat. Commun.">
        <title>Thousands of microbial genomes shed light on interconnected biogeochemical processes in an aquifer system.</title>
        <authorList>
            <person name="Anantharaman K."/>
            <person name="Brown C.T."/>
            <person name="Hug L.A."/>
            <person name="Sharon I."/>
            <person name="Castelle C.J."/>
            <person name="Probst A.J."/>
            <person name="Thomas B.C."/>
            <person name="Singh A."/>
            <person name="Wilkins M.J."/>
            <person name="Karaoz U."/>
            <person name="Brodie E.L."/>
            <person name="Williams K.H."/>
            <person name="Hubbard S.S."/>
            <person name="Banfield J.F."/>
        </authorList>
    </citation>
    <scope>NUCLEOTIDE SEQUENCE [LARGE SCALE GENOMIC DNA]</scope>
</reference>
<evidence type="ECO:0000313" key="9">
    <source>
        <dbReference type="EMBL" id="OGL87076.1"/>
    </source>
</evidence>
<dbReference type="Gene3D" id="2.40.50.460">
    <property type="match status" value="1"/>
</dbReference>
<keyword evidence="5 9" id="KW-0269">Exonuclease</keyword>
<sequence length="582" mass="63618">MSKLWLAADPAPAEFFAQFPELHPVLLQLLYHRGIKTQEQIDIFLGPDWSRDTCAPSTFRNMSVAVSCVFDAFSKGEVITIHGDYDADGVCGSTVLVTTLRDISRALKFDESKIEYYIPHRELEGYGFSTDTVEQLREKTKLVITVDCGISNKPAIDLAKSYGIDTIVCDHHTMPKELPESAILIHPLVPGETFSNKHLCGTGVAFKLASALIDEARVRGADFPIGHEKWLLDLVAIATVTDMVPLVGENRVLEIFGLLVLNKTKRPGLRALIEIAGGKLGELDTTSIGFQIGPRLNAAGRMAHAYDALELMIEEDETKAVEKAMKLQATNKARQARSDEMYKEAKSQLVVPPEGCIILYQDGWQAGLVGLVAGKLVNEYGLPTFIFGKEGNHYIGSGRSTDRVDLMPALHAAAAHLEKYGGHPQACGLSIRSCEDYEAATKIMRETLAASMAVGDGFALLPIDADMKLEDVSWDLVSSLEKCKPFGMGNPSPIFAARSVTVVGLSTVGADGKHLRLTIQSPNGKILKMIGFSFGFHIETLHLGDVLDVAFEVTINEWNGNRELQGRIIDLRKSVVHTIFGK</sequence>
<evidence type="ECO:0000256" key="3">
    <source>
        <dbReference type="ARBA" id="ARBA00022722"/>
    </source>
</evidence>